<protein>
    <submittedName>
        <fullName evidence="1">Uncharacterized protein</fullName>
    </submittedName>
</protein>
<dbReference type="EMBL" id="JYDJ01000130">
    <property type="protein sequence ID" value="KRX42972.1"/>
    <property type="molecule type" value="Genomic_DNA"/>
</dbReference>
<evidence type="ECO:0000313" key="2">
    <source>
        <dbReference type="Proteomes" id="UP000055048"/>
    </source>
</evidence>
<reference evidence="1 2" key="1">
    <citation type="submission" date="2015-01" db="EMBL/GenBank/DDBJ databases">
        <title>Evolution of Trichinella species and genotypes.</title>
        <authorList>
            <person name="Korhonen P.K."/>
            <person name="Edoardo P."/>
            <person name="Giuseppe L.R."/>
            <person name="Gasser R.B."/>
        </authorList>
    </citation>
    <scope>NUCLEOTIDE SEQUENCE [LARGE SCALE GENOMIC DNA]</scope>
    <source>
        <strain evidence="1">ISS417</strain>
    </source>
</reference>
<proteinExistence type="predicted"/>
<evidence type="ECO:0000313" key="1">
    <source>
        <dbReference type="EMBL" id="KRX42972.1"/>
    </source>
</evidence>
<gene>
    <name evidence="1" type="ORF">T05_16289</name>
</gene>
<name>A0A0V0TVA0_9BILA</name>
<dbReference type="Proteomes" id="UP000055048">
    <property type="component" value="Unassembled WGS sequence"/>
</dbReference>
<keyword evidence="2" id="KW-1185">Reference proteome</keyword>
<organism evidence="1 2">
    <name type="scientific">Trichinella murrelli</name>
    <dbReference type="NCBI Taxonomy" id="144512"/>
    <lineage>
        <taxon>Eukaryota</taxon>
        <taxon>Metazoa</taxon>
        <taxon>Ecdysozoa</taxon>
        <taxon>Nematoda</taxon>
        <taxon>Enoplea</taxon>
        <taxon>Dorylaimia</taxon>
        <taxon>Trichinellida</taxon>
        <taxon>Trichinellidae</taxon>
        <taxon>Trichinella</taxon>
    </lineage>
</organism>
<comment type="caution">
    <text evidence="1">The sequence shown here is derived from an EMBL/GenBank/DDBJ whole genome shotgun (WGS) entry which is preliminary data.</text>
</comment>
<dbReference type="AlphaFoldDB" id="A0A0V0TVA0"/>
<accession>A0A0V0TVA0</accession>
<sequence>MPSSLAWISVIVPMEYLTHVVPNSCVTTPGSVSTYEFVDQGSGNCTGCHVRDWICFWPF</sequence>